<dbReference type="Gene3D" id="1.25.40.10">
    <property type="entry name" value="Tetratricopeptide repeat domain"/>
    <property type="match status" value="1"/>
</dbReference>
<proteinExistence type="predicted"/>
<dbReference type="AlphaFoldDB" id="X1RDZ5"/>
<dbReference type="EMBL" id="BARV01040418">
    <property type="protein sequence ID" value="GAI53814.1"/>
    <property type="molecule type" value="Genomic_DNA"/>
</dbReference>
<protein>
    <submittedName>
        <fullName evidence="1">Uncharacterized protein</fullName>
    </submittedName>
</protein>
<name>X1RDZ5_9ZZZZ</name>
<reference evidence="1" key="1">
    <citation type="journal article" date="2014" name="Front. Microbiol.">
        <title>High frequency of phylogenetically diverse reductive dehalogenase-homologous genes in deep subseafloor sedimentary metagenomes.</title>
        <authorList>
            <person name="Kawai M."/>
            <person name="Futagami T."/>
            <person name="Toyoda A."/>
            <person name="Takaki Y."/>
            <person name="Nishi S."/>
            <person name="Hori S."/>
            <person name="Arai W."/>
            <person name="Tsubouchi T."/>
            <person name="Morono Y."/>
            <person name="Uchiyama I."/>
            <person name="Ito T."/>
            <person name="Fujiyama A."/>
            <person name="Inagaki F."/>
            <person name="Takami H."/>
        </authorList>
    </citation>
    <scope>NUCLEOTIDE SEQUENCE</scope>
    <source>
        <strain evidence="1">Expedition CK06-06</strain>
    </source>
</reference>
<feature type="non-terminal residue" evidence="1">
    <location>
        <position position="151"/>
    </location>
</feature>
<comment type="caution">
    <text evidence="1">The sequence shown here is derived from an EMBL/GenBank/DDBJ whole genome shotgun (WGS) entry which is preliminary data.</text>
</comment>
<gene>
    <name evidence="1" type="ORF">S06H3_61585</name>
</gene>
<evidence type="ECO:0000313" key="1">
    <source>
        <dbReference type="EMBL" id="GAI53814.1"/>
    </source>
</evidence>
<accession>X1RDZ5</accession>
<sequence>MNFKHEFSLQEFPPGYYRLQVGLWDGEQEILSEEENFGISSVSAFPRPWIHTKTLPPPDHPVYSFLLGKQLFNKEEVNKAQAKLEEAFQKKPDSLDFAVNLAQVYSVLKKHHQVKQVLMVFSDVSEVPYQLYFLLGKSHQALGEFDQAIAV</sequence>
<dbReference type="InterPro" id="IPR011990">
    <property type="entry name" value="TPR-like_helical_dom_sf"/>
</dbReference>
<organism evidence="1">
    <name type="scientific">marine sediment metagenome</name>
    <dbReference type="NCBI Taxonomy" id="412755"/>
    <lineage>
        <taxon>unclassified sequences</taxon>
        <taxon>metagenomes</taxon>
        <taxon>ecological metagenomes</taxon>
    </lineage>
</organism>
<dbReference type="SUPFAM" id="SSF48452">
    <property type="entry name" value="TPR-like"/>
    <property type="match status" value="1"/>
</dbReference>